<evidence type="ECO:0000256" key="1">
    <source>
        <dbReference type="ARBA" id="ARBA00004370"/>
    </source>
</evidence>
<evidence type="ECO:0000256" key="5">
    <source>
        <dbReference type="ARBA" id="ARBA00023136"/>
    </source>
</evidence>
<comment type="similarity">
    <text evidence="2">Belongs to the CD225/Dispanin family.</text>
</comment>
<feature type="transmembrane region" description="Helical" evidence="6">
    <location>
        <begin position="123"/>
        <end position="147"/>
    </location>
</feature>
<gene>
    <name evidence="8" type="primary">LOC102802427</name>
</gene>
<evidence type="ECO:0000313" key="7">
    <source>
        <dbReference type="Proteomes" id="UP000694865"/>
    </source>
</evidence>
<feature type="transmembrane region" description="Helical" evidence="6">
    <location>
        <begin position="78"/>
        <end position="102"/>
    </location>
</feature>
<dbReference type="PANTHER" id="PTHR14948">
    <property type="entry name" value="NG5"/>
    <property type="match status" value="1"/>
</dbReference>
<dbReference type="InterPro" id="IPR007593">
    <property type="entry name" value="CD225/Dispanin_fam"/>
</dbReference>
<organism evidence="7 8">
    <name type="scientific">Saccoglossus kowalevskii</name>
    <name type="common">Acorn worm</name>
    <dbReference type="NCBI Taxonomy" id="10224"/>
    <lineage>
        <taxon>Eukaryota</taxon>
        <taxon>Metazoa</taxon>
        <taxon>Hemichordata</taxon>
        <taxon>Enteropneusta</taxon>
        <taxon>Harrimaniidae</taxon>
        <taxon>Saccoglossus</taxon>
    </lineage>
</organism>
<comment type="subcellular location">
    <subcellularLocation>
        <location evidence="1">Membrane</location>
    </subcellularLocation>
</comment>
<dbReference type="PANTHER" id="PTHR14948:SF25">
    <property type="entry name" value="DUF4190 DOMAIN-CONTAINING PROTEIN"/>
    <property type="match status" value="1"/>
</dbReference>
<keyword evidence="4 6" id="KW-1133">Transmembrane helix</keyword>
<evidence type="ECO:0000313" key="8">
    <source>
        <dbReference type="RefSeq" id="XP_006818007.1"/>
    </source>
</evidence>
<reference evidence="8" key="1">
    <citation type="submission" date="2025-08" db="UniProtKB">
        <authorList>
            <consortium name="RefSeq"/>
        </authorList>
    </citation>
    <scope>IDENTIFICATION</scope>
    <source>
        <tissue evidence="8">Testes</tissue>
    </source>
</reference>
<evidence type="ECO:0000256" key="4">
    <source>
        <dbReference type="ARBA" id="ARBA00022989"/>
    </source>
</evidence>
<proteinExistence type="inferred from homology"/>
<dbReference type="InterPro" id="IPR051423">
    <property type="entry name" value="CD225/Dispanin"/>
</dbReference>
<keyword evidence="7" id="KW-1185">Reference proteome</keyword>
<protein>
    <submittedName>
        <fullName evidence="8">Formin-like protein 14-like</fullName>
    </submittedName>
</protein>
<keyword evidence="3 6" id="KW-0812">Transmembrane</keyword>
<dbReference type="GeneID" id="102802427"/>
<sequence length="148" mass="16596">MSENEQLVKGDPVIYQGNQPPSVFPITTQPPPAFPVITQPPPPAYDSYQQEQHLEQFPVFAQETAYKLYPVEKPPRDYLIFSIVTLIFFSRIIGIVALIKSMEVRNAISLGQRDRANRSSTSALRLNIAGVIIGTFAMIILIILFVVH</sequence>
<keyword evidence="5 6" id="KW-0472">Membrane</keyword>
<accession>A0ABM0MDB6</accession>
<evidence type="ECO:0000256" key="6">
    <source>
        <dbReference type="SAM" id="Phobius"/>
    </source>
</evidence>
<dbReference type="Proteomes" id="UP000694865">
    <property type="component" value="Unplaced"/>
</dbReference>
<dbReference type="RefSeq" id="XP_006818007.1">
    <property type="nucleotide sequence ID" value="XM_006817944.1"/>
</dbReference>
<evidence type="ECO:0000256" key="2">
    <source>
        <dbReference type="ARBA" id="ARBA00006843"/>
    </source>
</evidence>
<dbReference type="Pfam" id="PF04505">
    <property type="entry name" value="CD225"/>
    <property type="match status" value="1"/>
</dbReference>
<name>A0ABM0MDB6_SACKO</name>
<evidence type="ECO:0000256" key="3">
    <source>
        <dbReference type="ARBA" id="ARBA00022692"/>
    </source>
</evidence>